<accession>A0ABW1K5T8</accession>
<gene>
    <name evidence="2" type="ORF">ACFP2T_11505</name>
</gene>
<proteinExistence type="predicted"/>
<protein>
    <submittedName>
        <fullName evidence="2">Uncharacterized protein</fullName>
    </submittedName>
</protein>
<dbReference type="EMBL" id="JBHSPR010000008">
    <property type="protein sequence ID" value="MFC6016830.1"/>
    <property type="molecule type" value="Genomic_DNA"/>
</dbReference>
<name>A0ABW1K5T8_9ACTN</name>
<organism evidence="2 3">
    <name type="scientific">Plantactinospora solaniradicis</name>
    <dbReference type="NCBI Taxonomy" id="1723736"/>
    <lineage>
        <taxon>Bacteria</taxon>
        <taxon>Bacillati</taxon>
        <taxon>Actinomycetota</taxon>
        <taxon>Actinomycetes</taxon>
        <taxon>Micromonosporales</taxon>
        <taxon>Micromonosporaceae</taxon>
        <taxon>Plantactinospora</taxon>
    </lineage>
</organism>
<dbReference type="Proteomes" id="UP001596203">
    <property type="component" value="Unassembled WGS sequence"/>
</dbReference>
<keyword evidence="3" id="KW-1185">Reference proteome</keyword>
<sequence>MGSDVRRNSSETRSVHEAFVELVQHDDDLMRAEFDALIDACWHWPPPPPPARPQPVPRPPLWPVGPLVDDLFVPLDAAPEGARWRRQRAPPATRDVSTRSMEGR</sequence>
<dbReference type="RefSeq" id="WP_377420578.1">
    <property type="nucleotide sequence ID" value="NZ_JBHSPR010000008.1"/>
</dbReference>
<comment type="caution">
    <text evidence="2">The sequence shown here is derived from an EMBL/GenBank/DDBJ whole genome shotgun (WGS) entry which is preliminary data.</text>
</comment>
<evidence type="ECO:0000313" key="3">
    <source>
        <dbReference type="Proteomes" id="UP001596203"/>
    </source>
</evidence>
<evidence type="ECO:0000313" key="2">
    <source>
        <dbReference type="EMBL" id="MFC6016830.1"/>
    </source>
</evidence>
<evidence type="ECO:0000256" key="1">
    <source>
        <dbReference type="SAM" id="MobiDB-lite"/>
    </source>
</evidence>
<reference evidence="3" key="1">
    <citation type="journal article" date="2019" name="Int. J. Syst. Evol. Microbiol.">
        <title>The Global Catalogue of Microorganisms (GCM) 10K type strain sequencing project: providing services to taxonomists for standard genome sequencing and annotation.</title>
        <authorList>
            <consortium name="The Broad Institute Genomics Platform"/>
            <consortium name="The Broad Institute Genome Sequencing Center for Infectious Disease"/>
            <person name="Wu L."/>
            <person name="Ma J."/>
        </authorList>
    </citation>
    <scope>NUCLEOTIDE SEQUENCE [LARGE SCALE GENOMIC DNA]</scope>
    <source>
        <strain evidence="3">ZS-35-S2</strain>
    </source>
</reference>
<feature type="region of interest" description="Disordered" evidence="1">
    <location>
        <begin position="79"/>
        <end position="104"/>
    </location>
</feature>